<dbReference type="SUPFAM" id="SSF53756">
    <property type="entry name" value="UDP-Glycosyltransferase/glycogen phosphorylase"/>
    <property type="match status" value="1"/>
</dbReference>
<dbReference type="InterPro" id="IPR050194">
    <property type="entry name" value="Glycosyltransferase_grp1"/>
</dbReference>
<gene>
    <name evidence="2" type="ORF">IV44_GL000848</name>
</gene>
<dbReference type="PATRIC" id="fig|695563.3.peg.899"/>
<name>A0A0R2KJX8_LACAM</name>
<proteinExistence type="predicted"/>
<comment type="caution">
    <text evidence="2">The sequence shown here is derived from an EMBL/GenBank/DDBJ whole genome shotgun (WGS) entry which is preliminary data.</text>
</comment>
<dbReference type="EMBL" id="JQBQ01000028">
    <property type="protein sequence ID" value="KRN89673.1"/>
    <property type="molecule type" value="Genomic_DNA"/>
</dbReference>
<evidence type="ECO:0000259" key="1">
    <source>
        <dbReference type="Pfam" id="PF00534"/>
    </source>
</evidence>
<dbReference type="Gene3D" id="3.40.50.2000">
    <property type="entry name" value="Glycogen Phosphorylase B"/>
    <property type="match status" value="2"/>
</dbReference>
<evidence type="ECO:0000313" key="2">
    <source>
        <dbReference type="EMBL" id="KRN89673.1"/>
    </source>
</evidence>
<dbReference type="InterPro" id="IPR001296">
    <property type="entry name" value="Glyco_trans_1"/>
</dbReference>
<dbReference type="PANTHER" id="PTHR45947">
    <property type="entry name" value="SULFOQUINOVOSYL TRANSFERASE SQD2"/>
    <property type="match status" value="1"/>
</dbReference>
<reference evidence="2 3" key="1">
    <citation type="journal article" date="2015" name="Genome Announc.">
        <title>Expanding the biotechnology potential of lactobacilli through comparative genomics of 213 strains and associated genera.</title>
        <authorList>
            <person name="Sun Z."/>
            <person name="Harris H.M."/>
            <person name="McCann A."/>
            <person name="Guo C."/>
            <person name="Argimon S."/>
            <person name="Zhang W."/>
            <person name="Yang X."/>
            <person name="Jeffery I.B."/>
            <person name="Cooney J.C."/>
            <person name="Kagawa T.F."/>
            <person name="Liu W."/>
            <person name="Song Y."/>
            <person name="Salvetti E."/>
            <person name="Wrobel A."/>
            <person name="Rasinkangas P."/>
            <person name="Parkhill J."/>
            <person name="Rea M.C."/>
            <person name="O'Sullivan O."/>
            <person name="Ritari J."/>
            <person name="Douillard F.P."/>
            <person name="Paul Ross R."/>
            <person name="Yang R."/>
            <person name="Briner A.E."/>
            <person name="Felis G.E."/>
            <person name="de Vos W.M."/>
            <person name="Barrangou R."/>
            <person name="Klaenhammer T.R."/>
            <person name="Caufield P.W."/>
            <person name="Cui Y."/>
            <person name="Zhang H."/>
            <person name="O'Toole P.W."/>
        </authorList>
    </citation>
    <scope>NUCLEOTIDE SEQUENCE [LARGE SCALE GENOMIC DNA]</scope>
    <source>
        <strain evidence="2 3">DSM 16698</strain>
    </source>
</reference>
<organism evidence="2 3">
    <name type="scientific">Lactobacillus amylovorus subsp. animalium DSM 16698</name>
    <dbReference type="NCBI Taxonomy" id="695563"/>
    <lineage>
        <taxon>Bacteria</taxon>
        <taxon>Bacillati</taxon>
        <taxon>Bacillota</taxon>
        <taxon>Bacilli</taxon>
        <taxon>Lactobacillales</taxon>
        <taxon>Lactobacillaceae</taxon>
        <taxon>Lactobacillus</taxon>
        <taxon>Lactobacillus amylovorus subsp. animalium</taxon>
    </lineage>
</organism>
<dbReference type="Pfam" id="PF00534">
    <property type="entry name" value="Glycos_transf_1"/>
    <property type="match status" value="1"/>
</dbReference>
<dbReference type="RefSeq" id="WP_056985597.1">
    <property type="nucleotide sequence ID" value="NZ_JQBQ01000028.1"/>
</dbReference>
<accession>A0A0R2KJX8</accession>
<dbReference type="Proteomes" id="UP000051529">
    <property type="component" value="Unassembled WGS sequence"/>
</dbReference>
<feature type="domain" description="Glycosyl transferase family 1" evidence="1">
    <location>
        <begin position="181"/>
        <end position="300"/>
    </location>
</feature>
<dbReference type="GO" id="GO:0016757">
    <property type="term" value="F:glycosyltransferase activity"/>
    <property type="evidence" value="ECO:0007669"/>
    <property type="project" value="InterPro"/>
</dbReference>
<evidence type="ECO:0000313" key="3">
    <source>
        <dbReference type="Proteomes" id="UP000051529"/>
    </source>
</evidence>
<dbReference type="AlphaFoldDB" id="A0A0R2KJX8"/>
<sequence>MTINKRIKVMHFVSGFKNGGVEQVLLNYTGLINKNYDIKEIIVYQHKADPEKLSLSKKIGNTMIEIPAKRSGIFRHIYATYKLIKKERPDVVHAHMSLTNFVPLLIAKILKVPVRISHSHIAQDEFSPLLTPVLKKLTIFSATDLMACGEKAGKYMYGNNNFTILYNAINQEDYIFNSEWRREIRQKYNIPSDSFLLGSIGRCVYQKNQKFLVDIFNKFYQSNPNSYLVIIGDGELSKELDNYIAQQESKSNIIRIKGTRSTEKFYSAFDAFLMPSYYEGLPVVAIEAQTSKVTTLLSNTIDPSVKFSNVVKFISISDGPQKWLSKIVREKNRDKLSVKNNYNIKIQYPVLYNYYINALNKKNK</sequence>
<protein>
    <recommendedName>
        <fullName evidence="1">Glycosyl transferase family 1 domain-containing protein</fullName>
    </recommendedName>
</protein>
<dbReference type="PANTHER" id="PTHR45947:SF3">
    <property type="entry name" value="SULFOQUINOVOSYL TRANSFERASE SQD2"/>
    <property type="match status" value="1"/>
</dbReference>